<name>A0A6A7BJX8_9PLEO</name>
<feature type="region of interest" description="Disordered" evidence="1">
    <location>
        <begin position="1"/>
        <end position="56"/>
    </location>
</feature>
<dbReference type="OrthoDB" id="2120024at2759"/>
<organism evidence="2 3">
    <name type="scientific">Plenodomus tracheiphilus IPT5</name>
    <dbReference type="NCBI Taxonomy" id="1408161"/>
    <lineage>
        <taxon>Eukaryota</taxon>
        <taxon>Fungi</taxon>
        <taxon>Dikarya</taxon>
        <taxon>Ascomycota</taxon>
        <taxon>Pezizomycotina</taxon>
        <taxon>Dothideomycetes</taxon>
        <taxon>Pleosporomycetidae</taxon>
        <taxon>Pleosporales</taxon>
        <taxon>Pleosporineae</taxon>
        <taxon>Leptosphaeriaceae</taxon>
        <taxon>Plenodomus</taxon>
    </lineage>
</organism>
<proteinExistence type="predicted"/>
<evidence type="ECO:0000256" key="1">
    <source>
        <dbReference type="SAM" id="MobiDB-lite"/>
    </source>
</evidence>
<feature type="compositionally biased region" description="Basic residues" evidence="1">
    <location>
        <begin position="1"/>
        <end position="11"/>
    </location>
</feature>
<accession>A0A6A7BJX8</accession>
<evidence type="ECO:0000313" key="3">
    <source>
        <dbReference type="Proteomes" id="UP000799423"/>
    </source>
</evidence>
<protein>
    <submittedName>
        <fullName evidence="2">Uncharacterized protein</fullName>
    </submittedName>
</protein>
<dbReference type="EMBL" id="MU006292">
    <property type="protein sequence ID" value="KAF2854765.1"/>
    <property type="molecule type" value="Genomic_DNA"/>
</dbReference>
<feature type="compositionally biased region" description="Polar residues" evidence="1">
    <location>
        <begin position="18"/>
        <end position="29"/>
    </location>
</feature>
<dbReference type="AlphaFoldDB" id="A0A6A7BJX8"/>
<reference evidence="2" key="1">
    <citation type="submission" date="2020-01" db="EMBL/GenBank/DDBJ databases">
        <authorList>
            <consortium name="DOE Joint Genome Institute"/>
            <person name="Haridas S."/>
            <person name="Albert R."/>
            <person name="Binder M."/>
            <person name="Bloem J."/>
            <person name="Labutti K."/>
            <person name="Salamov A."/>
            <person name="Andreopoulos B."/>
            <person name="Baker S.E."/>
            <person name="Barry K."/>
            <person name="Bills G."/>
            <person name="Bluhm B.H."/>
            <person name="Cannon C."/>
            <person name="Castanera R."/>
            <person name="Culley D.E."/>
            <person name="Daum C."/>
            <person name="Ezra D."/>
            <person name="Gonzalez J.B."/>
            <person name="Henrissat B."/>
            <person name="Kuo A."/>
            <person name="Liang C."/>
            <person name="Lipzen A."/>
            <person name="Lutzoni F."/>
            <person name="Magnuson J."/>
            <person name="Mondo S."/>
            <person name="Nolan M."/>
            <person name="Ohm R."/>
            <person name="Pangilinan J."/>
            <person name="Park H.-J."/>
            <person name="Ramirez L."/>
            <person name="Alfaro M."/>
            <person name="Sun H."/>
            <person name="Tritt A."/>
            <person name="Yoshinaga Y."/>
            <person name="Zwiers L.-H."/>
            <person name="Turgeon B.G."/>
            <person name="Goodwin S.B."/>
            <person name="Spatafora J.W."/>
            <person name="Crous P.W."/>
            <person name="Grigoriev I.V."/>
        </authorList>
    </citation>
    <scope>NUCLEOTIDE SEQUENCE</scope>
    <source>
        <strain evidence="2">IPT5</strain>
    </source>
</reference>
<evidence type="ECO:0000313" key="2">
    <source>
        <dbReference type="EMBL" id="KAF2854765.1"/>
    </source>
</evidence>
<gene>
    <name evidence="2" type="ORF">T440DRAFT_551825</name>
</gene>
<keyword evidence="3" id="KW-1185">Reference proteome</keyword>
<dbReference type="Proteomes" id="UP000799423">
    <property type="component" value="Unassembled WGS sequence"/>
</dbReference>
<feature type="compositionally biased region" description="Low complexity" evidence="1">
    <location>
        <begin position="30"/>
        <end position="42"/>
    </location>
</feature>
<sequence>MNHLRTTHPLRRALPTPCRTTKLSNRTYATNPSSPHPQTSPQTPNPRPTSPPSRTSTYYTTFASPILKSFLGALFTYQLAYYAWLKLEALEEAHDKKAQISGLQAELREAVEGQRRKAGGEGGEGAVEDKVKEVGDKVVEGGRGTGVLGKVGKGGWWPW</sequence>